<dbReference type="AlphaFoldDB" id="A0A931C8X8"/>
<dbReference type="Gene3D" id="3.40.50.1240">
    <property type="entry name" value="Phosphoglycerate mutase-like"/>
    <property type="match status" value="2"/>
</dbReference>
<keyword evidence="3" id="KW-1185">Reference proteome</keyword>
<dbReference type="Pfam" id="PF00300">
    <property type="entry name" value="His_Phos_1"/>
    <property type="match status" value="1"/>
</dbReference>
<evidence type="ECO:0000313" key="3">
    <source>
        <dbReference type="Proteomes" id="UP000598146"/>
    </source>
</evidence>
<dbReference type="InterPro" id="IPR013078">
    <property type="entry name" value="His_Pase_superF_clade-1"/>
</dbReference>
<gene>
    <name evidence="2" type="ORF">I4J89_29595</name>
</gene>
<evidence type="ECO:0000313" key="2">
    <source>
        <dbReference type="EMBL" id="MBG0565614.1"/>
    </source>
</evidence>
<dbReference type="PANTHER" id="PTHR20935:SF0">
    <property type="entry name" value="SERINE_THREONINE-PROTEIN PHOSPHATASE PGAM5, MITOCHONDRIAL"/>
    <property type="match status" value="1"/>
</dbReference>
<dbReference type="InterPro" id="IPR029033">
    <property type="entry name" value="His_PPase_superfam"/>
</dbReference>
<dbReference type="PANTHER" id="PTHR20935">
    <property type="entry name" value="PHOSPHOGLYCERATE MUTASE-RELATED"/>
    <property type="match status" value="1"/>
</dbReference>
<dbReference type="SUPFAM" id="SSF53254">
    <property type="entry name" value="Phosphoglycerate mutase-like"/>
    <property type="match status" value="1"/>
</dbReference>
<dbReference type="RefSeq" id="WP_196417399.1">
    <property type="nucleotide sequence ID" value="NZ_JADQTO010000016.1"/>
</dbReference>
<protein>
    <submittedName>
        <fullName evidence="2">Histidine phosphatase family protein</fullName>
    </submittedName>
</protein>
<organism evidence="2 3">
    <name type="scientific">Actinoplanes aureus</name>
    <dbReference type="NCBI Taxonomy" id="2792083"/>
    <lineage>
        <taxon>Bacteria</taxon>
        <taxon>Bacillati</taxon>
        <taxon>Actinomycetota</taxon>
        <taxon>Actinomycetes</taxon>
        <taxon>Micromonosporales</taxon>
        <taxon>Micromonosporaceae</taxon>
        <taxon>Actinoplanes</taxon>
    </lineage>
</organism>
<accession>A0A931C8X8</accession>
<dbReference type="GO" id="GO:0016787">
    <property type="term" value="F:hydrolase activity"/>
    <property type="evidence" value="ECO:0007669"/>
    <property type="project" value="UniProtKB-KW"/>
</dbReference>
<dbReference type="Proteomes" id="UP000598146">
    <property type="component" value="Unassembled WGS sequence"/>
</dbReference>
<keyword evidence="1" id="KW-0378">Hydrolase</keyword>
<dbReference type="InterPro" id="IPR051021">
    <property type="entry name" value="Mito_Ser/Thr_phosphatase"/>
</dbReference>
<sequence>MSVRHLWIVRHAEATRDQSNLTEAGRRQADLLGARLAGLPITAISHSPKPRAVKTAALVAAHLPEAAVKEAAELNDRIPTDDLPAMSAMIARFTGPVPEETHELVVTHNFQAGWFVREAYLAPPERFGVLNFGNTGLTLIRYPAGEPPRVIMVGDLSHLPADLRWTGLPPDLRP</sequence>
<proteinExistence type="predicted"/>
<evidence type="ECO:0000256" key="1">
    <source>
        <dbReference type="ARBA" id="ARBA00022801"/>
    </source>
</evidence>
<dbReference type="EMBL" id="JADQTO010000016">
    <property type="protein sequence ID" value="MBG0565614.1"/>
    <property type="molecule type" value="Genomic_DNA"/>
</dbReference>
<comment type="caution">
    <text evidence="2">The sequence shown here is derived from an EMBL/GenBank/DDBJ whole genome shotgun (WGS) entry which is preliminary data.</text>
</comment>
<dbReference type="CDD" id="cd07067">
    <property type="entry name" value="HP_PGM_like"/>
    <property type="match status" value="1"/>
</dbReference>
<name>A0A931C8X8_9ACTN</name>
<reference evidence="2" key="1">
    <citation type="submission" date="2020-11" db="EMBL/GenBank/DDBJ databases">
        <title>Isolation and identification of active actinomycetes.</title>
        <authorList>
            <person name="Sun X."/>
        </authorList>
    </citation>
    <scope>NUCLEOTIDE SEQUENCE</scope>
    <source>
        <strain evidence="2">NEAU-A11</strain>
    </source>
</reference>